<proteinExistence type="predicted"/>
<gene>
    <name evidence="1" type="ORF">SVIM_LOCUS458864</name>
</gene>
<dbReference type="AlphaFoldDB" id="A0A6N2N3D0"/>
<dbReference type="EMBL" id="CAADRP010002107">
    <property type="protein sequence ID" value="VFU61332.1"/>
    <property type="molecule type" value="Genomic_DNA"/>
</dbReference>
<protein>
    <submittedName>
        <fullName evidence="1">Uncharacterized protein</fullName>
    </submittedName>
</protein>
<sequence>MDFMQLDTNYPSPNFTGDLCVGPRLVATQNKKNNWAVTHQGTHKCQLRPCELRREGAEEEKSSASQQQQGFSFIIWDEFSCPGM</sequence>
<organism evidence="1">
    <name type="scientific">Salix viminalis</name>
    <name type="common">Common osier</name>
    <name type="synonym">Basket willow</name>
    <dbReference type="NCBI Taxonomy" id="40686"/>
    <lineage>
        <taxon>Eukaryota</taxon>
        <taxon>Viridiplantae</taxon>
        <taxon>Streptophyta</taxon>
        <taxon>Embryophyta</taxon>
        <taxon>Tracheophyta</taxon>
        <taxon>Spermatophyta</taxon>
        <taxon>Magnoliopsida</taxon>
        <taxon>eudicotyledons</taxon>
        <taxon>Gunneridae</taxon>
        <taxon>Pentapetalae</taxon>
        <taxon>rosids</taxon>
        <taxon>fabids</taxon>
        <taxon>Malpighiales</taxon>
        <taxon>Salicaceae</taxon>
        <taxon>Saliceae</taxon>
        <taxon>Salix</taxon>
    </lineage>
</organism>
<reference evidence="1" key="1">
    <citation type="submission" date="2019-03" db="EMBL/GenBank/DDBJ databases">
        <authorList>
            <person name="Mank J."/>
            <person name="Almeida P."/>
        </authorList>
    </citation>
    <scope>NUCLEOTIDE SEQUENCE</scope>
    <source>
        <strain evidence="1">78183</strain>
    </source>
</reference>
<accession>A0A6N2N3D0</accession>
<name>A0A6N2N3D0_SALVM</name>
<evidence type="ECO:0000313" key="1">
    <source>
        <dbReference type="EMBL" id="VFU61332.1"/>
    </source>
</evidence>